<reference evidence="2" key="2">
    <citation type="submission" date="2015-06" db="UniProtKB">
        <authorList>
            <consortium name="EnsemblMetazoa"/>
        </authorList>
    </citation>
    <scope>IDENTIFICATION</scope>
</reference>
<keyword evidence="1" id="KW-1133">Transmembrane helix</keyword>
<dbReference type="AlphaFoldDB" id="T1GLK6"/>
<accession>T1GLK6</accession>
<keyword evidence="1" id="KW-0472">Membrane</keyword>
<proteinExistence type="predicted"/>
<dbReference type="HOGENOM" id="CLU_1058815_0_0_1"/>
<protein>
    <submittedName>
        <fullName evidence="2">Uncharacterized protein</fullName>
    </submittedName>
</protein>
<keyword evidence="3" id="KW-1185">Reference proteome</keyword>
<sequence length="263" mass="30593">MENSVRFVDSRNRSQHQPISFSNAKNNLIFNFNLKKVSNSVAVIQVQMVNPFPKRGELFNVVYIPVRNLGKQGVRYLSEQYIGYVFKFKTEYMLVKSLDKCKYTMDVFYCDEHNVEIVSSFSYDCLVGILKNNRADCNYFEIQSGFKNIVHFGKGNFYYIHQTEIRFSYECPNSIHKGVLVGSGIFTIDENCKFTTNIYSISNNGGEIEQRFFDNKFDEYKVSFLGSLLFISSTSVIILSMLTLCIMSIIKIFRKPRYTMLRI</sequence>
<reference evidence="3" key="1">
    <citation type="submission" date="2013-02" db="EMBL/GenBank/DDBJ databases">
        <authorList>
            <person name="Hughes D."/>
        </authorList>
    </citation>
    <scope>NUCLEOTIDE SEQUENCE</scope>
    <source>
        <strain>Durham</strain>
        <strain evidence="3">NC isolate 2 -- Noor lab</strain>
    </source>
</reference>
<name>T1GLK6_MEGSC</name>
<dbReference type="EnsemblMetazoa" id="MESCA004413-RA">
    <property type="protein sequence ID" value="MESCA004413-PA"/>
    <property type="gene ID" value="MESCA004413"/>
</dbReference>
<evidence type="ECO:0000313" key="2">
    <source>
        <dbReference type="EnsemblMetazoa" id="MESCA004413-PA"/>
    </source>
</evidence>
<feature type="transmembrane region" description="Helical" evidence="1">
    <location>
        <begin position="224"/>
        <end position="253"/>
    </location>
</feature>
<dbReference type="Pfam" id="PF12259">
    <property type="entry name" value="Baculo_F"/>
    <property type="match status" value="1"/>
</dbReference>
<keyword evidence="1" id="KW-0812">Transmembrane</keyword>
<dbReference type="EMBL" id="CAQQ02027074">
    <property type="status" value="NOT_ANNOTATED_CDS"/>
    <property type="molecule type" value="Genomic_DNA"/>
</dbReference>
<evidence type="ECO:0000313" key="3">
    <source>
        <dbReference type="Proteomes" id="UP000015102"/>
    </source>
</evidence>
<organism evidence="2 3">
    <name type="scientific">Megaselia scalaris</name>
    <name type="common">Humpbacked fly</name>
    <name type="synonym">Phora scalaris</name>
    <dbReference type="NCBI Taxonomy" id="36166"/>
    <lineage>
        <taxon>Eukaryota</taxon>
        <taxon>Metazoa</taxon>
        <taxon>Ecdysozoa</taxon>
        <taxon>Arthropoda</taxon>
        <taxon>Hexapoda</taxon>
        <taxon>Insecta</taxon>
        <taxon>Pterygota</taxon>
        <taxon>Neoptera</taxon>
        <taxon>Endopterygota</taxon>
        <taxon>Diptera</taxon>
        <taxon>Brachycera</taxon>
        <taxon>Muscomorpha</taxon>
        <taxon>Platypezoidea</taxon>
        <taxon>Phoridae</taxon>
        <taxon>Megaseliini</taxon>
        <taxon>Megaselia</taxon>
    </lineage>
</organism>
<dbReference type="InterPro" id="IPR022048">
    <property type="entry name" value="Envelope_fusion-like"/>
</dbReference>
<evidence type="ECO:0000256" key="1">
    <source>
        <dbReference type="SAM" id="Phobius"/>
    </source>
</evidence>
<dbReference type="Proteomes" id="UP000015102">
    <property type="component" value="Unassembled WGS sequence"/>
</dbReference>